<keyword evidence="8" id="KW-1185">Reference proteome</keyword>
<evidence type="ECO:0000256" key="5">
    <source>
        <dbReference type="RuleBase" id="RU000383"/>
    </source>
</evidence>
<dbReference type="Proteomes" id="UP001381693">
    <property type="component" value="Unassembled WGS sequence"/>
</dbReference>
<evidence type="ECO:0000256" key="4">
    <source>
        <dbReference type="ARBA" id="ARBA00032419"/>
    </source>
</evidence>
<dbReference type="InterPro" id="IPR048053">
    <property type="entry name" value="Cyclin-Q_second_cyclin_box"/>
</dbReference>
<gene>
    <name evidence="7" type="primary">FAM58A</name>
    <name evidence="7" type="ORF">SK128_013708</name>
</gene>
<feature type="domain" description="Cyclin-like" evidence="6">
    <location>
        <begin position="46"/>
        <end position="142"/>
    </location>
</feature>
<dbReference type="Pfam" id="PF00134">
    <property type="entry name" value="Cyclin_N"/>
    <property type="match status" value="1"/>
</dbReference>
<evidence type="ECO:0000313" key="8">
    <source>
        <dbReference type="Proteomes" id="UP001381693"/>
    </source>
</evidence>
<dbReference type="InterPro" id="IPR036915">
    <property type="entry name" value="Cyclin-like_sf"/>
</dbReference>
<dbReference type="InterPro" id="IPR013763">
    <property type="entry name" value="Cyclin-like_dom"/>
</dbReference>
<comment type="similarity">
    <text evidence="1">Belongs to the cyclin family. Cyclin-like FAM58 subfamily.</text>
</comment>
<evidence type="ECO:0000256" key="1">
    <source>
        <dbReference type="ARBA" id="ARBA00010390"/>
    </source>
</evidence>
<organism evidence="7 8">
    <name type="scientific">Halocaridina rubra</name>
    <name type="common">Hawaiian red shrimp</name>
    <dbReference type="NCBI Taxonomy" id="373956"/>
    <lineage>
        <taxon>Eukaryota</taxon>
        <taxon>Metazoa</taxon>
        <taxon>Ecdysozoa</taxon>
        <taxon>Arthropoda</taxon>
        <taxon>Crustacea</taxon>
        <taxon>Multicrustacea</taxon>
        <taxon>Malacostraca</taxon>
        <taxon>Eumalacostraca</taxon>
        <taxon>Eucarida</taxon>
        <taxon>Decapoda</taxon>
        <taxon>Pleocyemata</taxon>
        <taxon>Caridea</taxon>
        <taxon>Atyoidea</taxon>
        <taxon>Atyidae</taxon>
        <taxon>Halocaridina</taxon>
    </lineage>
</organism>
<dbReference type="GO" id="GO:0006357">
    <property type="term" value="P:regulation of transcription by RNA polymerase II"/>
    <property type="evidence" value="ECO:0007669"/>
    <property type="project" value="InterPro"/>
</dbReference>
<dbReference type="PANTHER" id="PTHR10026">
    <property type="entry name" value="CYCLIN"/>
    <property type="match status" value="1"/>
</dbReference>
<evidence type="ECO:0000256" key="3">
    <source>
        <dbReference type="ARBA" id="ARBA00023127"/>
    </source>
</evidence>
<sequence length="265" mass="30260">MSVLIPLGSDTRISKNGDGALTENLLEEKNPAIDYSKCPSQYAGARYIMECGMKLEANVLTIATAATYYHKFFQYATLREYDPYLIGSTCIYLASKVEDSDIKIRDIINVGVNCVKRNSLPLSLEPYFTIRDSVIHAELLLMRVLGFKLKVDLPHKYLLHYIQSLKDWLGEETFKSVPITEVAWTVIQDVYHTPIVLKYSPQLLAASILHFVNQIYGITVPGSDDVNERSWFIFLHKDCTAKSVWEVISKIFEVYKEEECLETIK</sequence>
<dbReference type="SUPFAM" id="SSF47954">
    <property type="entry name" value="Cyclin-like"/>
    <property type="match status" value="2"/>
</dbReference>
<protein>
    <recommendedName>
        <fullName evidence="2">Cyclin-Q</fullName>
    </recommendedName>
    <alternativeName>
        <fullName evidence="4">Cyclin-related protein FAM58A</fullName>
    </alternativeName>
</protein>
<proteinExistence type="inferred from homology"/>
<accession>A0AAN8ZXG3</accession>
<keyword evidence="3 5" id="KW-0195">Cyclin</keyword>
<dbReference type="GO" id="GO:0016538">
    <property type="term" value="F:cyclin-dependent protein serine/threonine kinase regulator activity"/>
    <property type="evidence" value="ECO:0007669"/>
    <property type="project" value="InterPro"/>
</dbReference>
<reference evidence="7 8" key="1">
    <citation type="submission" date="2023-11" db="EMBL/GenBank/DDBJ databases">
        <title>Halocaridina rubra genome assembly.</title>
        <authorList>
            <person name="Smith C."/>
        </authorList>
    </citation>
    <scope>NUCLEOTIDE SEQUENCE [LARGE SCALE GENOMIC DNA]</scope>
    <source>
        <strain evidence="7">EP-1</strain>
        <tissue evidence="7">Whole</tissue>
    </source>
</reference>
<name>A0AAN8ZXG3_HALRR</name>
<dbReference type="InterPro" id="IPR043198">
    <property type="entry name" value="Cyclin/Ssn8"/>
</dbReference>
<dbReference type="InterPro" id="IPR006671">
    <property type="entry name" value="Cyclin_N"/>
</dbReference>
<evidence type="ECO:0000256" key="2">
    <source>
        <dbReference type="ARBA" id="ARBA00019501"/>
    </source>
</evidence>
<dbReference type="CDD" id="cd20535">
    <property type="entry name" value="CYCLIN_CCNM_CCNQ_rpt2"/>
    <property type="match status" value="1"/>
</dbReference>
<dbReference type="AlphaFoldDB" id="A0AAN8ZXG3"/>
<evidence type="ECO:0000259" key="6">
    <source>
        <dbReference type="SMART" id="SM00385"/>
    </source>
</evidence>
<comment type="caution">
    <text evidence="7">The sequence shown here is derived from an EMBL/GenBank/DDBJ whole genome shotgun (WGS) entry which is preliminary data.</text>
</comment>
<dbReference type="SMART" id="SM00385">
    <property type="entry name" value="CYCLIN"/>
    <property type="match status" value="1"/>
</dbReference>
<dbReference type="Gene3D" id="1.10.472.10">
    <property type="entry name" value="Cyclin-like"/>
    <property type="match status" value="2"/>
</dbReference>
<dbReference type="EMBL" id="JAXCGZ010021286">
    <property type="protein sequence ID" value="KAK7054610.1"/>
    <property type="molecule type" value="Genomic_DNA"/>
</dbReference>
<dbReference type="PIRSF" id="PIRSF028758">
    <property type="entry name" value="Cyclin, C/H/G types"/>
    <property type="match status" value="1"/>
</dbReference>
<dbReference type="CDD" id="cd20534">
    <property type="entry name" value="CYCLIN_CCNM_CCNQ_rpt1"/>
    <property type="match status" value="1"/>
</dbReference>
<evidence type="ECO:0000313" key="7">
    <source>
        <dbReference type="EMBL" id="KAK7054610.1"/>
    </source>
</evidence>
<dbReference type="InterPro" id="IPR048055">
    <property type="entry name" value="Cyclin-Q_first_cyclin_box"/>
</dbReference>